<reference evidence="7" key="2">
    <citation type="submission" date="2015-01" db="EMBL/GenBank/DDBJ databases">
        <title>Evolutionary Origins and Diversification of the Mycorrhizal Mutualists.</title>
        <authorList>
            <consortium name="DOE Joint Genome Institute"/>
            <consortium name="Mycorrhizal Genomics Consortium"/>
            <person name="Kohler A."/>
            <person name="Kuo A."/>
            <person name="Nagy L.G."/>
            <person name="Floudas D."/>
            <person name="Copeland A."/>
            <person name="Barry K.W."/>
            <person name="Cichocki N."/>
            <person name="Veneault-Fourrey C."/>
            <person name="LaButti K."/>
            <person name="Lindquist E.A."/>
            <person name="Lipzen A."/>
            <person name="Lundell T."/>
            <person name="Morin E."/>
            <person name="Murat C."/>
            <person name="Riley R."/>
            <person name="Ohm R."/>
            <person name="Sun H."/>
            <person name="Tunlid A."/>
            <person name="Henrissat B."/>
            <person name="Grigoriev I.V."/>
            <person name="Hibbett D.S."/>
            <person name="Martin F."/>
        </authorList>
    </citation>
    <scope>NUCLEOTIDE SEQUENCE [LARGE SCALE GENOMIC DNA]</scope>
    <source>
        <strain evidence="7">Marx 270</strain>
    </source>
</reference>
<dbReference type="PROSITE" id="PS51203">
    <property type="entry name" value="CS"/>
    <property type="match status" value="1"/>
</dbReference>
<evidence type="ECO:0000259" key="4">
    <source>
        <dbReference type="PROSITE" id="PS01031"/>
    </source>
</evidence>
<evidence type="ECO:0000313" key="6">
    <source>
        <dbReference type="EMBL" id="KIO01548.1"/>
    </source>
</evidence>
<keyword evidence="7" id="KW-1185">Reference proteome</keyword>
<evidence type="ECO:0000256" key="3">
    <source>
        <dbReference type="RuleBase" id="RU003616"/>
    </source>
</evidence>
<feature type="domain" description="SHSP" evidence="4">
    <location>
        <begin position="36"/>
        <end position="149"/>
    </location>
</feature>
<dbReference type="InterPro" id="IPR031107">
    <property type="entry name" value="Small_HSP"/>
</dbReference>
<evidence type="ECO:0000256" key="2">
    <source>
        <dbReference type="PROSITE-ProRule" id="PRU00285"/>
    </source>
</evidence>
<dbReference type="InterPro" id="IPR008978">
    <property type="entry name" value="HSP20-like_chaperone"/>
</dbReference>
<dbReference type="AlphaFoldDB" id="A0A0C3IXH1"/>
<name>A0A0C3IXH1_PISTI</name>
<gene>
    <name evidence="6" type="ORF">M404DRAFT_149645</name>
</gene>
<dbReference type="Gene3D" id="2.60.40.790">
    <property type="match status" value="1"/>
</dbReference>
<feature type="domain" description="CS" evidence="5">
    <location>
        <begin position="40"/>
        <end position="147"/>
    </location>
</feature>
<dbReference type="InterPro" id="IPR002068">
    <property type="entry name" value="A-crystallin/Hsp20_dom"/>
</dbReference>
<dbReference type="Proteomes" id="UP000054217">
    <property type="component" value="Unassembled WGS sequence"/>
</dbReference>
<dbReference type="OrthoDB" id="1431247at2759"/>
<keyword evidence="1" id="KW-0346">Stress response</keyword>
<accession>A0A0C3IXH1</accession>
<dbReference type="SUPFAM" id="SSF49764">
    <property type="entry name" value="HSP20-like chaperones"/>
    <property type="match status" value="1"/>
</dbReference>
<dbReference type="PROSITE" id="PS01031">
    <property type="entry name" value="SHSP"/>
    <property type="match status" value="1"/>
</dbReference>
<dbReference type="InterPro" id="IPR007052">
    <property type="entry name" value="CS_dom"/>
</dbReference>
<dbReference type="EMBL" id="KN831987">
    <property type="protein sequence ID" value="KIO01548.1"/>
    <property type="molecule type" value="Genomic_DNA"/>
</dbReference>
<evidence type="ECO:0000256" key="1">
    <source>
        <dbReference type="ARBA" id="ARBA00023016"/>
    </source>
</evidence>
<dbReference type="PANTHER" id="PTHR11527">
    <property type="entry name" value="HEAT-SHOCK PROTEIN 20 FAMILY MEMBER"/>
    <property type="match status" value="1"/>
</dbReference>
<dbReference type="InParanoid" id="A0A0C3IXH1"/>
<evidence type="ECO:0000313" key="7">
    <source>
        <dbReference type="Proteomes" id="UP000054217"/>
    </source>
</evidence>
<comment type="similarity">
    <text evidence="2 3">Belongs to the small heat shock protein (HSP20) family.</text>
</comment>
<dbReference type="FunCoup" id="A0A0C3IXH1">
    <property type="interactions" value="175"/>
</dbReference>
<reference evidence="6 7" key="1">
    <citation type="submission" date="2014-04" db="EMBL/GenBank/DDBJ databases">
        <authorList>
            <consortium name="DOE Joint Genome Institute"/>
            <person name="Kuo A."/>
            <person name="Kohler A."/>
            <person name="Costa M.D."/>
            <person name="Nagy L.G."/>
            <person name="Floudas D."/>
            <person name="Copeland A."/>
            <person name="Barry K.W."/>
            <person name="Cichocki N."/>
            <person name="Veneault-Fourrey C."/>
            <person name="LaButti K."/>
            <person name="Lindquist E.A."/>
            <person name="Lipzen A."/>
            <person name="Lundell T."/>
            <person name="Morin E."/>
            <person name="Murat C."/>
            <person name="Sun H."/>
            <person name="Tunlid A."/>
            <person name="Henrissat B."/>
            <person name="Grigoriev I.V."/>
            <person name="Hibbett D.S."/>
            <person name="Martin F."/>
            <person name="Nordberg H.P."/>
            <person name="Cantor M.N."/>
            <person name="Hua S.X."/>
        </authorList>
    </citation>
    <scope>NUCLEOTIDE SEQUENCE [LARGE SCALE GENOMIC DNA]</scope>
    <source>
        <strain evidence="6 7">Marx 270</strain>
    </source>
</reference>
<dbReference type="HOGENOM" id="CLU_046737_12_0_1"/>
<organism evidence="6 7">
    <name type="scientific">Pisolithus tinctorius Marx 270</name>
    <dbReference type="NCBI Taxonomy" id="870435"/>
    <lineage>
        <taxon>Eukaryota</taxon>
        <taxon>Fungi</taxon>
        <taxon>Dikarya</taxon>
        <taxon>Basidiomycota</taxon>
        <taxon>Agaricomycotina</taxon>
        <taxon>Agaricomycetes</taxon>
        <taxon>Agaricomycetidae</taxon>
        <taxon>Boletales</taxon>
        <taxon>Sclerodermatineae</taxon>
        <taxon>Pisolithaceae</taxon>
        <taxon>Pisolithus</taxon>
    </lineage>
</organism>
<proteinExistence type="inferred from homology"/>
<sequence length="149" mass="17153">MRFYYYDPSTEFDRLFDDALAARISPTSAVTRENNGRESVFRPRMDLHENNETNTVTATFELPGLKPEDISIEIQQNRLTVSGEFKKTESRDEAGYAFRERRQGKFSRTLQLPIGVKSEDVKAKLENGLLTLTFPQVIPEQQPHRITIS</sequence>
<dbReference type="Pfam" id="PF00011">
    <property type="entry name" value="HSP20"/>
    <property type="match status" value="1"/>
</dbReference>
<dbReference type="STRING" id="870435.A0A0C3IXH1"/>
<evidence type="ECO:0000259" key="5">
    <source>
        <dbReference type="PROSITE" id="PS51203"/>
    </source>
</evidence>
<dbReference type="CDD" id="cd06464">
    <property type="entry name" value="ACD_sHsps-like"/>
    <property type="match status" value="1"/>
</dbReference>
<protein>
    <submittedName>
        <fullName evidence="6">Uncharacterized protein</fullName>
    </submittedName>
</protein>